<name>A0A6N9HMP5_9BURK</name>
<evidence type="ECO:0000256" key="1">
    <source>
        <dbReference type="SAM" id="SignalP"/>
    </source>
</evidence>
<dbReference type="RefSeq" id="WP_161027888.1">
    <property type="nucleotide sequence ID" value="NZ_WWCJ01000022.1"/>
</dbReference>
<comment type="caution">
    <text evidence="2">The sequence shown here is derived from an EMBL/GenBank/DDBJ whole genome shotgun (WGS) entry which is preliminary data.</text>
</comment>
<dbReference type="Proteomes" id="UP000448575">
    <property type="component" value="Unassembled WGS sequence"/>
</dbReference>
<dbReference type="AlphaFoldDB" id="A0A6N9HMP5"/>
<gene>
    <name evidence="2" type="ORF">GTP41_22850</name>
</gene>
<keyword evidence="1" id="KW-0732">Signal</keyword>
<organism evidence="2 3">
    <name type="scientific">Pseudoduganella guangdongensis</name>
    <dbReference type="NCBI Taxonomy" id="2692179"/>
    <lineage>
        <taxon>Bacteria</taxon>
        <taxon>Pseudomonadati</taxon>
        <taxon>Pseudomonadota</taxon>
        <taxon>Betaproteobacteria</taxon>
        <taxon>Burkholderiales</taxon>
        <taxon>Oxalobacteraceae</taxon>
        <taxon>Telluria group</taxon>
        <taxon>Pseudoduganella</taxon>
    </lineage>
</organism>
<evidence type="ECO:0000313" key="3">
    <source>
        <dbReference type="Proteomes" id="UP000448575"/>
    </source>
</evidence>
<protein>
    <submittedName>
        <fullName evidence="2">Uncharacterized protein</fullName>
    </submittedName>
</protein>
<evidence type="ECO:0000313" key="2">
    <source>
        <dbReference type="EMBL" id="MYN04938.1"/>
    </source>
</evidence>
<accession>A0A6N9HMP5</accession>
<sequence>MKKILLLFALVFPLLAFATDVTVKSVTVTVPEGFEGPLRQAQGPAVHVGYAKDSGPVGRTTFQITVIDIDPLLKFDGVPARERPASELLLDFANSMQRSRTDFDRTAPTVLVIGGLPAAKLRWTGKLEDVETVGTMYAFVAGDKVIHFNTQDVGSAPSPAMLEAESAFEAAKLSACDCKE</sequence>
<feature type="signal peptide" evidence="1">
    <location>
        <begin position="1"/>
        <end position="18"/>
    </location>
</feature>
<feature type="chain" id="PRO_5026671995" evidence="1">
    <location>
        <begin position="19"/>
        <end position="180"/>
    </location>
</feature>
<proteinExistence type="predicted"/>
<dbReference type="EMBL" id="WWCJ01000022">
    <property type="protein sequence ID" value="MYN04938.1"/>
    <property type="molecule type" value="Genomic_DNA"/>
</dbReference>
<keyword evidence="3" id="KW-1185">Reference proteome</keyword>
<reference evidence="2 3" key="1">
    <citation type="submission" date="2019-12" db="EMBL/GenBank/DDBJ databases">
        <title>Novel species isolated from a subtropical stream in China.</title>
        <authorList>
            <person name="Lu H."/>
        </authorList>
    </citation>
    <scope>NUCLEOTIDE SEQUENCE [LARGE SCALE GENOMIC DNA]</scope>
    <source>
        <strain evidence="2 3">DS3</strain>
    </source>
</reference>